<reference evidence="5 6" key="1">
    <citation type="submission" date="2024-05" db="EMBL/GenBank/DDBJ databases">
        <title>Long read based assembly of the Candida bracarensis genome reveals expanded adhesin content.</title>
        <authorList>
            <person name="Marcet-Houben M."/>
            <person name="Ksiezopolska E."/>
            <person name="Gabaldon T."/>
        </authorList>
    </citation>
    <scope>NUCLEOTIDE SEQUENCE [LARGE SCALE GENOMIC DNA]</scope>
    <source>
        <strain evidence="5 6">CBM6</strain>
    </source>
</reference>
<feature type="region of interest" description="Disordered" evidence="3">
    <location>
        <begin position="970"/>
        <end position="994"/>
    </location>
</feature>
<dbReference type="InterPro" id="IPR013905">
    <property type="entry name" value="Lgl_C_dom"/>
</dbReference>
<evidence type="ECO:0000256" key="3">
    <source>
        <dbReference type="SAM" id="MobiDB-lite"/>
    </source>
</evidence>
<proteinExistence type="inferred from homology"/>
<evidence type="ECO:0000313" key="5">
    <source>
        <dbReference type="EMBL" id="KAL3235032.1"/>
    </source>
</evidence>
<dbReference type="PANTHER" id="PTHR10241:SF25">
    <property type="entry name" value="TOMOSYN, ISOFORM C"/>
    <property type="match status" value="1"/>
</dbReference>
<dbReference type="InterPro" id="IPR001680">
    <property type="entry name" value="WD40_rpt"/>
</dbReference>
<dbReference type="InterPro" id="IPR036322">
    <property type="entry name" value="WD40_repeat_dom_sf"/>
</dbReference>
<dbReference type="Gene3D" id="2.130.10.10">
    <property type="entry name" value="YVTN repeat-like/Quinoprotein amine dehydrogenase"/>
    <property type="match status" value="1"/>
</dbReference>
<name>A0ABR4P0B8_9SACH</name>
<comment type="caution">
    <text evidence="5">The sequence shown here is derived from an EMBL/GenBank/DDBJ whole genome shotgun (WGS) entry which is preliminary data.</text>
</comment>
<dbReference type="SUPFAM" id="SSF50978">
    <property type="entry name" value="WD40 repeat-like"/>
    <property type="match status" value="2"/>
</dbReference>
<dbReference type="Proteomes" id="UP001623330">
    <property type="component" value="Unassembled WGS sequence"/>
</dbReference>
<organism evidence="5 6">
    <name type="scientific">Nakaseomyces bracarensis</name>
    <dbReference type="NCBI Taxonomy" id="273131"/>
    <lineage>
        <taxon>Eukaryota</taxon>
        <taxon>Fungi</taxon>
        <taxon>Dikarya</taxon>
        <taxon>Ascomycota</taxon>
        <taxon>Saccharomycotina</taxon>
        <taxon>Saccharomycetes</taxon>
        <taxon>Saccharomycetales</taxon>
        <taxon>Saccharomycetaceae</taxon>
        <taxon>Nakaseomyces</taxon>
    </lineage>
</organism>
<feature type="compositionally biased region" description="Polar residues" evidence="3">
    <location>
        <begin position="971"/>
        <end position="983"/>
    </location>
</feature>
<feature type="domain" description="Lethal giant larvae (Lgl)-like C-terminal" evidence="4">
    <location>
        <begin position="549"/>
        <end position="953"/>
    </location>
</feature>
<protein>
    <recommendedName>
        <fullName evidence="4">Lethal giant larvae (Lgl)-like C-terminal domain-containing protein</fullName>
    </recommendedName>
</protein>
<gene>
    <name evidence="5" type="ORF">RNJ44_02820</name>
</gene>
<dbReference type="EMBL" id="JBEVYD010000002">
    <property type="protein sequence ID" value="KAL3235032.1"/>
    <property type="molecule type" value="Genomic_DNA"/>
</dbReference>
<dbReference type="PANTHER" id="PTHR10241">
    <property type="entry name" value="LETHAL 2 GIANT LARVAE PROTEIN"/>
    <property type="match status" value="1"/>
</dbReference>
<sequence length="1049" mass="116707">MFKKGKLKGVSNPFKSVKVPDVKGLKSNSDEKKSSPPPSKGPGNPALSSNSGIKKFTGSNTLARLFSTNAITRYGFNGKVTRVAYDQTQSLLALATDTGEIHVCGRQQVEYVFQPPERVAVKEMRFVKGIYLVVIDSKGTLIVLSLHTKKVLSTNFLPAKVTCVETDPTLDWLLIGLQSGSIMIYDIDRDQMSFVRIENLQKSKFFPKDHLSPVISIQWNPRDIGTILISYELVTVIYSFIDNDVKQSFVYELEPNAPGGDLSMDYQTKRIPKTVQSLYHPNSLHILTVHEDNSLVFWDANTGKLIQARTIFDTHVNIPQPDLRKGKPEQPQQIKKVEWLCQSNPEYTSLLITQVPLNNKPQHQSLTIIDLGGTPLYTITSYDKMSNYYATIEHQKLVPLPNKAPIVDVLPIARKSPFYAGCHDPAVILLVLDDGCIETILYPSGSFTYKASLFPQSMSWARPQTTCMVATSVPQKLWLGLLSAANNKDFILKGGMQAKKPVRVHEFRSALATGHANGSVRLWDASYGELDDNSVFEISVGRVLNQGSNIAISNISFATDTLELAVATETGVVIFFKFEVNQFYDPENKNRDRQLEMKFRRFSIESSQDILIDVRDRSPETVRQGFMPSTVVNAKHGPISAITNSNIGFVGIAYDNGIFMIVDRRGPAVIYMQNVRGYPGIKGRKFTSLEFSILEYGEDGYSSILVLAGTEVGELVTFKILPDSGGRFTVDFIEVKQTNDKRCILRIDAFDKISGESCQATIGKMQDLSKGIRVNGMVSITSESDLRLICPGKSKEAHKSTKSPIATSGISHITFINSVGQKQTLCVIIILEINGTIKVYSVPDMKEITSMTLPFPIQAQFIRESSVLRNGDIMVRTGKFQAYLFSTVSQKAIGINKTYSQEKADSTDILYNPGLKIPWRPQVNSLQLARGTSYVTREQLDTILGSDRRPPSKYEESEIANGTIAVRKETSAPNSPNMQNNEHAYTKPVSSRRGRNSGYEYFRSVSRAVENQWDAVEDNFNEYATAIGQAMSDTMEDTSKDMMKGALGF</sequence>
<evidence type="ECO:0000259" key="4">
    <source>
        <dbReference type="Pfam" id="PF08596"/>
    </source>
</evidence>
<dbReference type="SMART" id="SM00320">
    <property type="entry name" value="WD40"/>
    <property type="match status" value="5"/>
</dbReference>
<keyword evidence="2" id="KW-0268">Exocytosis</keyword>
<keyword evidence="6" id="KW-1185">Reference proteome</keyword>
<dbReference type="InterPro" id="IPR015943">
    <property type="entry name" value="WD40/YVTN_repeat-like_dom_sf"/>
</dbReference>
<evidence type="ECO:0000256" key="2">
    <source>
        <dbReference type="ARBA" id="ARBA00022483"/>
    </source>
</evidence>
<dbReference type="Pfam" id="PF08596">
    <property type="entry name" value="Lgl_C"/>
    <property type="match status" value="1"/>
</dbReference>
<evidence type="ECO:0000256" key="1">
    <source>
        <dbReference type="ARBA" id="ARBA00008070"/>
    </source>
</evidence>
<evidence type="ECO:0000313" key="6">
    <source>
        <dbReference type="Proteomes" id="UP001623330"/>
    </source>
</evidence>
<accession>A0ABR4P0B8</accession>
<feature type="compositionally biased region" description="Basic and acidic residues" evidence="3">
    <location>
        <begin position="18"/>
        <end position="34"/>
    </location>
</feature>
<feature type="region of interest" description="Disordered" evidence="3">
    <location>
        <begin position="1"/>
        <end position="52"/>
    </location>
</feature>
<comment type="similarity">
    <text evidence="1">Belongs to the WD repeat L(2)GL family.</text>
</comment>